<comment type="caution">
    <text evidence="2">The sequence shown here is derived from an EMBL/GenBank/DDBJ whole genome shotgun (WGS) entry which is preliminary data.</text>
</comment>
<dbReference type="Proteomes" id="UP000078419">
    <property type="component" value="Unassembled WGS sequence"/>
</dbReference>
<sequence>MIELSSLCIATGYCMYGIESYGLTITGGAVNKIKSVLEREGHPSLLRLSVQGGGCAGFKYEFTTESMRDGLIGRSDGDDDSEFDIDDEEDDEEEEDEDGHDEVRGGSDLVLSDDSGAPILLIDRHSKKFLKNSTIDYVEDMNGSRFVVNNPGVKFGCGCGNSFSL</sequence>
<protein>
    <submittedName>
        <fullName evidence="2">Iron-sulfur cluster insertion protein ErpA</fullName>
    </submittedName>
</protein>
<evidence type="ECO:0000313" key="2">
    <source>
        <dbReference type="EMBL" id="SBO13979.1"/>
    </source>
</evidence>
<dbReference type="GO" id="GO:0016226">
    <property type="term" value="P:iron-sulfur cluster assembly"/>
    <property type="evidence" value="ECO:0007669"/>
    <property type="project" value="InterPro"/>
</dbReference>
<evidence type="ECO:0000256" key="1">
    <source>
        <dbReference type="SAM" id="MobiDB-lite"/>
    </source>
</evidence>
<name>A0AA45ZH81_ANAPH</name>
<organism evidence="2 3">
    <name type="scientific">Anaplasma phagocytophilum</name>
    <name type="common">Ehrlichia phagocytophila</name>
    <dbReference type="NCBI Taxonomy" id="948"/>
    <lineage>
        <taxon>Bacteria</taxon>
        <taxon>Pseudomonadati</taxon>
        <taxon>Pseudomonadota</taxon>
        <taxon>Alphaproteobacteria</taxon>
        <taxon>Rickettsiales</taxon>
        <taxon>Anaplasmataceae</taxon>
        <taxon>Anaplasma</taxon>
        <taxon>phagocytophilum group</taxon>
    </lineage>
</organism>
<dbReference type="EMBL" id="FLLR01000008">
    <property type="protein sequence ID" value="SBO13979.1"/>
    <property type="molecule type" value="Genomic_DNA"/>
</dbReference>
<dbReference type="InterPro" id="IPR035903">
    <property type="entry name" value="HesB-like_dom_sf"/>
</dbReference>
<evidence type="ECO:0000313" key="3">
    <source>
        <dbReference type="Proteomes" id="UP000078419"/>
    </source>
</evidence>
<dbReference type="PANTHER" id="PTHR43011">
    <property type="entry name" value="IRON-SULFUR CLUSTER ASSEMBLY 2 HOMOLOG, MITOCHONDRIAL"/>
    <property type="match status" value="1"/>
</dbReference>
<feature type="region of interest" description="Disordered" evidence="1">
    <location>
        <begin position="69"/>
        <end position="109"/>
    </location>
</feature>
<dbReference type="Gene3D" id="2.60.300.12">
    <property type="entry name" value="HesB-like domain"/>
    <property type="match status" value="1"/>
</dbReference>
<dbReference type="GO" id="GO:0051537">
    <property type="term" value="F:2 iron, 2 sulfur cluster binding"/>
    <property type="evidence" value="ECO:0007669"/>
    <property type="project" value="TreeGrafter"/>
</dbReference>
<dbReference type="SUPFAM" id="SSF89360">
    <property type="entry name" value="HesB-like domain"/>
    <property type="match status" value="1"/>
</dbReference>
<accession>A0AA45ZH81</accession>
<dbReference type="InterPro" id="IPR016092">
    <property type="entry name" value="ATAP"/>
</dbReference>
<gene>
    <name evidence="2" type="primary">erpA</name>
    <name evidence="2" type="ORF">ANAPC1_00319</name>
</gene>
<proteinExistence type="predicted"/>
<dbReference type="NCBIfam" id="TIGR00049">
    <property type="entry name" value="iron-sulfur cluster assembly accessory protein"/>
    <property type="match status" value="1"/>
</dbReference>
<dbReference type="AlphaFoldDB" id="A0AA45ZH81"/>
<dbReference type="PANTHER" id="PTHR43011:SF1">
    <property type="entry name" value="IRON-SULFUR CLUSTER ASSEMBLY 2 HOMOLOG, MITOCHONDRIAL"/>
    <property type="match status" value="1"/>
</dbReference>
<feature type="compositionally biased region" description="Acidic residues" evidence="1">
    <location>
        <begin position="77"/>
        <end position="100"/>
    </location>
</feature>
<reference evidence="3" key="1">
    <citation type="submission" date="2016-03" db="EMBL/GenBank/DDBJ databases">
        <authorList>
            <person name="Loux Valentin"/>
        </authorList>
    </citation>
    <scope>NUCLEOTIDE SEQUENCE [LARGE SCALE GENOMIC DNA]</scope>
    <source>
        <strain evidence="3">C1</strain>
    </source>
</reference>
<dbReference type="GO" id="GO:0051539">
    <property type="term" value="F:4 iron, 4 sulfur cluster binding"/>
    <property type="evidence" value="ECO:0007669"/>
    <property type="project" value="TreeGrafter"/>
</dbReference>
<dbReference type="GO" id="GO:0005506">
    <property type="term" value="F:iron ion binding"/>
    <property type="evidence" value="ECO:0007669"/>
    <property type="project" value="TreeGrafter"/>
</dbReference>